<evidence type="ECO:0000313" key="3">
    <source>
        <dbReference type="EMBL" id="RKE94230.1"/>
    </source>
</evidence>
<dbReference type="OrthoDB" id="7522752at2"/>
<accession>A0A420DJ12</accession>
<keyword evidence="1" id="KW-0472">Membrane</keyword>
<dbReference type="Proteomes" id="UP000284407">
    <property type="component" value="Unassembled WGS sequence"/>
</dbReference>
<proteinExistence type="predicted"/>
<name>A0A420DJ12_9RHOB</name>
<dbReference type="AlphaFoldDB" id="A0A420DJ12"/>
<gene>
    <name evidence="3" type="ORF">C8N30_3348</name>
</gene>
<dbReference type="Pfam" id="PF13400">
    <property type="entry name" value="Tad"/>
    <property type="match status" value="1"/>
</dbReference>
<keyword evidence="1" id="KW-1133">Transmembrane helix</keyword>
<organism evidence="3 4">
    <name type="scientific">Sulfitobacter guttiformis</name>
    <dbReference type="NCBI Taxonomy" id="74349"/>
    <lineage>
        <taxon>Bacteria</taxon>
        <taxon>Pseudomonadati</taxon>
        <taxon>Pseudomonadota</taxon>
        <taxon>Alphaproteobacteria</taxon>
        <taxon>Rhodobacterales</taxon>
        <taxon>Roseobacteraceae</taxon>
        <taxon>Sulfitobacter</taxon>
    </lineage>
</organism>
<dbReference type="InterPro" id="IPR036465">
    <property type="entry name" value="vWFA_dom_sf"/>
</dbReference>
<dbReference type="EMBL" id="RAQK01000002">
    <property type="protein sequence ID" value="RKE94230.1"/>
    <property type="molecule type" value="Genomic_DNA"/>
</dbReference>
<comment type="caution">
    <text evidence="3">The sequence shown here is derived from an EMBL/GenBank/DDBJ whole genome shotgun (WGS) entry which is preliminary data.</text>
</comment>
<dbReference type="STRING" id="1443111.Z949_1140"/>
<feature type="domain" description="Putative Flp pilus-assembly TadG-like N-terminal" evidence="2">
    <location>
        <begin position="34"/>
        <end position="78"/>
    </location>
</feature>
<keyword evidence="1" id="KW-0812">Transmembrane</keyword>
<dbReference type="Gene3D" id="3.40.50.410">
    <property type="entry name" value="von Willebrand factor, type A domain"/>
    <property type="match status" value="1"/>
</dbReference>
<evidence type="ECO:0000259" key="2">
    <source>
        <dbReference type="Pfam" id="PF13400"/>
    </source>
</evidence>
<reference evidence="3 4" key="1">
    <citation type="submission" date="2018-09" db="EMBL/GenBank/DDBJ databases">
        <title>Genomic Encyclopedia of Archaeal and Bacterial Type Strains, Phase II (KMG-II): from individual species to whole genera.</title>
        <authorList>
            <person name="Goeker M."/>
        </authorList>
    </citation>
    <scope>NUCLEOTIDE SEQUENCE [LARGE SCALE GENOMIC DNA]</scope>
    <source>
        <strain evidence="3 4">DSM 11458</strain>
    </source>
</reference>
<dbReference type="SUPFAM" id="SSF53300">
    <property type="entry name" value="vWA-like"/>
    <property type="match status" value="1"/>
</dbReference>
<sequence length="509" mass="55315">MTGMKIMVSTHPGVRCTDQSETLFPQRFVRREDGSMTVFAITVILLSLIVGGIGVDLMRNEMERVRLQNTADRAVLAATDLDQSRDKTAVVLDYFDKAGLGHLISAQDVTVSPGLSSRTVSVDLMNATPTNFMPLIGISSLPVPTRSAAIDDAPNIEISLVLDISGSMRFDEKIDKLRPAAQEFVGTVLRGEAAQRTSVNFIPYAGQTNPGREMFHYLRGTRLNVTALDQSAGGIPSGQSNGTLPAGFVGGTGSNPAASYVYPNVSSCLDIAPRDFGGMGLPPAGLFGQTAHFMNWEISRNADDLHGGEEMEWGWCPQDHNAIKYMSNDRDALQSTIQNMRMHDGTGTHYAMKWALALLDPNSVDAMNAMIDANVAPEAFRDRPAPFNDEDTTKYIVLMTDGAITEQVRPINAFLPRNLVSPLRAADKTTITNAATNVQSFYDQCALAKAQSPRPVIVFTIAFSASSAAQTQMRNCASSPAHFFNADNNNISNTFRNIARQINQLRLTQ</sequence>
<keyword evidence="4" id="KW-1185">Reference proteome</keyword>
<feature type="transmembrane region" description="Helical" evidence="1">
    <location>
        <begin position="36"/>
        <end position="58"/>
    </location>
</feature>
<dbReference type="InterPro" id="IPR028087">
    <property type="entry name" value="Tad_N"/>
</dbReference>
<protein>
    <submittedName>
        <fullName evidence="3">Putative Flp pilus-assembly TadE/G-like protein</fullName>
    </submittedName>
</protein>
<evidence type="ECO:0000313" key="4">
    <source>
        <dbReference type="Proteomes" id="UP000284407"/>
    </source>
</evidence>
<evidence type="ECO:0000256" key="1">
    <source>
        <dbReference type="SAM" id="Phobius"/>
    </source>
</evidence>